<feature type="compositionally biased region" description="Low complexity" evidence="1">
    <location>
        <begin position="377"/>
        <end position="388"/>
    </location>
</feature>
<evidence type="ECO:0000256" key="1">
    <source>
        <dbReference type="SAM" id="MobiDB-lite"/>
    </source>
</evidence>
<sequence length="466" mass="48186">MRRIALVIAVACAALPWAGTAASAHAPTPAPSAAGPETACTINDSKLTELSGIVAIDGGYWVINDSNPDQSAKRIFKLDNQCKLVSSVQYPTNSLDVEDLAVAGDGTVWAADIGDNNAERRTVAFWKLSPGRQTPVVYRVTYPDGKHDAEAILLDSAGNPMIITKDIGKAPGVFVPSKELEPNTQAGVPLKKAGEIKLPSSDTPNPFSIGGRSLVTGGANAPDNKRVVLRTYADALEYDVPDGDVVKAITTGVPRVTPLPNEPQGEAITYTRDGSAFVTVSDVTAKTTPLLKYKPAAPAAAVADTKKSAAPETEEAGGLSELTLNDITYLVAGVGVLGLVLVVVGIVGIRRSRKQRSAAAAANRGTDNRGPDGRGPDGPARAPAPVVGDDFDFDAPPAPGQGMPRAGRRESLQDPPTGGVYRSGGGQSGAPQGGGGGAVYGGRRDPEPGWDDPNASYGEPRGYGRR</sequence>
<dbReference type="RefSeq" id="WP_203899475.1">
    <property type="nucleotide sequence ID" value="NZ_BOPF01000008.1"/>
</dbReference>
<protein>
    <submittedName>
        <fullName evidence="4">Uncharacterized protein</fullName>
    </submittedName>
</protein>
<feature type="signal peptide" evidence="3">
    <location>
        <begin position="1"/>
        <end position="26"/>
    </location>
</feature>
<comment type="caution">
    <text evidence="4">The sequence shown here is derived from an EMBL/GenBank/DDBJ whole genome shotgun (WGS) entry which is preliminary data.</text>
</comment>
<keyword evidence="2" id="KW-1133">Transmembrane helix</keyword>
<keyword evidence="5" id="KW-1185">Reference proteome</keyword>
<dbReference type="AlphaFoldDB" id="A0A8J3YK90"/>
<gene>
    <name evidence="4" type="ORF">Val02_28330</name>
</gene>
<evidence type="ECO:0000313" key="5">
    <source>
        <dbReference type="Proteomes" id="UP000619260"/>
    </source>
</evidence>
<dbReference type="SUPFAM" id="SSF63829">
    <property type="entry name" value="Calcium-dependent phosphotriesterase"/>
    <property type="match status" value="1"/>
</dbReference>
<dbReference type="Proteomes" id="UP000619260">
    <property type="component" value="Unassembled WGS sequence"/>
</dbReference>
<name>A0A8J3YK90_9ACTN</name>
<evidence type="ECO:0000256" key="2">
    <source>
        <dbReference type="SAM" id="Phobius"/>
    </source>
</evidence>
<proteinExistence type="predicted"/>
<evidence type="ECO:0000313" key="4">
    <source>
        <dbReference type="EMBL" id="GIJ45947.1"/>
    </source>
</evidence>
<dbReference type="EMBL" id="BOPF01000008">
    <property type="protein sequence ID" value="GIJ45947.1"/>
    <property type="molecule type" value="Genomic_DNA"/>
</dbReference>
<reference evidence="4" key="1">
    <citation type="submission" date="2021-01" db="EMBL/GenBank/DDBJ databases">
        <title>Whole genome shotgun sequence of Virgisporangium aliadipatigenens NBRC 105644.</title>
        <authorList>
            <person name="Komaki H."/>
            <person name="Tamura T."/>
        </authorList>
    </citation>
    <scope>NUCLEOTIDE SEQUENCE</scope>
    <source>
        <strain evidence="4">NBRC 105644</strain>
    </source>
</reference>
<keyword evidence="2" id="KW-0472">Membrane</keyword>
<feature type="transmembrane region" description="Helical" evidence="2">
    <location>
        <begin position="327"/>
        <end position="349"/>
    </location>
</feature>
<evidence type="ECO:0000256" key="3">
    <source>
        <dbReference type="SAM" id="SignalP"/>
    </source>
</evidence>
<accession>A0A8J3YK90</accession>
<keyword evidence="2" id="KW-0812">Transmembrane</keyword>
<feature type="chain" id="PRO_5039191806" evidence="3">
    <location>
        <begin position="27"/>
        <end position="466"/>
    </location>
</feature>
<feature type="compositionally biased region" description="Gly residues" evidence="1">
    <location>
        <begin position="421"/>
        <end position="440"/>
    </location>
</feature>
<feature type="region of interest" description="Disordered" evidence="1">
    <location>
        <begin position="354"/>
        <end position="466"/>
    </location>
</feature>
<keyword evidence="3" id="KW-0732">Signal</keyword>
<feature type="compositionally biased region" description="Basic and acidic residues" evidence="1">
    <location>
        <begin position="366"/>
        <end position="375"/>
    </location>
</feature>
<organism evidence="4 5">
    <name type="scientific">Virgisporangium aliadipatigenens</name>
    <dbReference type="NCBI Taxonomy" id="741659"/>
    <lineage>
        <taxon>Bacteria</taxon>
        <taxon>Bacillati</taxon>
        <taxon>Actinomycetota</taxon>
        <taxon>Actinomycetes</taxon>
        <taxon>Micromonosporales</taxon>
        <taxon>Micromonosporaceae</taxon>
        <taxon>Virgisporangium</taxon>
    </lineage>
</organism>